<gene>
    <name evidence="6" type="ORF">C427_3571</name>
</gene>
<dbReference type="GO" id="GO:0000155">
    <property type="term" value="F:phosphorelay sensor kinase activity"/>
    <property type="evidence" value="ECO:0007669"/>
    <property type="project" value="InterPro"/>
</dbReference>
<dbReference type="Pfam" id="PF00512">
    <property type="entry name" value="HisKA"/>
    <property type="match status" value="1"/>
</dbReference>
<evidence type="ECO:0000313" key="7">
    <source>
        <dbReference type="Proteomes" id="UP000011864"/>
    </source>
</evidence>
<keyword evidence="6" id="KW-0808">Transferase</keyword>
<dbReference type="InterPro" id="IPR003661">
    <property type="entry name" value="HisK_dim/P_dom"/>
</dbReference>
<feature type="domain" description="Histidine kinase" evidence="5">
    <location>
        <begin position="266"/>
        <end position="509"/>
    </location>
</feature>
<dbReference type="SMART" id="SM00387">
    <property type="entry name" value="HATPase_c"/>
    <property type="match status" value="1"/>
</dbReference>
<comment type="catalytic activity">
    <reaction evidence="1">
        <text>ATP + protein L-histidine = ADP + protein N-phospho-L-histidine.</text>
        <dbReference type="EC" id="2.7.13.3"/>
    </reaction>
</comment>
<dbReference type="KEGG" id="gps:C427_3571"/>
<feature type="coiled-coil region" evidence="4">
    <location>
        <begin position="20"/>
        <end position="54"/>
    </location>
</feature>
<dbReference type="InterPro" id="IPR004358">
    <property type="entry name" value="Sig_transdc_His_kin-like_C"/>
</dbReference>
<dbReference type="InterPro" id="IPR003594">
    <property type="entry name" value="HATPase_dom"/>
</dbReference>
<organism evidence="6 7">
    <name type="scientific">Paraglaciecola psychrophila 170</name>
    <dbReference type="NCBI Taxonomy" id="1129794"/>
    <lineage>
        <taxon>Bacteria</taxon>
        <taxon>Pseudomonadati</taxon>
        <taxon>Pseudomonadota</taxon>
        <taxon>Gammaproteobacteria</taxon>
        <taxon>Alteromonadales</taxon>
        <taxon>Alteromonadaceae</taxon>
        <taxon>Paraglaciecola</taxon>
    </lineage>
</organism>
<dbReference type="PROSITE" id="PS50109">
    <property type="entry name" value="HIS_KIN"/>
    <property type="match status" value="1"/>
</dbReference>
<dbReference type="InterPro" id="IPR036097">
    <property type="entry name" value="HisK_dim/P_sf"/>
</dbReference>
<keyword evidence="7" id="KW-1185">Reference proteome</keyword>
<evidence type="ECO:0000259" key="5">
    <source>
        <dbReference type="PROSITE" id="PS50109"/>
    </source>
</evidence>
<dbReference type="Proteomes" id="UP000011864">
    <property type="component" value="Chromosome"/>
</dbReference>
<dbReference type="PANTHER" id="PTHR43065">
    <property type="entry name" value="SENSOR HISTIDINE KINASE"/>
    <property type="match status" value="1"/>
</dbReference>
<dbReference type="SUPFAM" id="SSF55874">
    <property type="entry name" value="ATPase domain of HSP90 chaperone/DNA topoisomerase II/histidine kinase"/>
    <property type="match status" value="1"/>
</dbReference>
<dbReference type="PATRIC" id="fig|1129794.4.peg.3552"/>
<proteinExistence type="predicted"/>
<dbReference type="PANTHER" id="PTHR43065:SF50">
    <property type="entry name" value="HISTIDINE KINASE"/>
    <property type="match status" value="1"/>
</dbReference>
<dbReference type="STRING" id="1129794.C427_3571"/>
<dbReference type="InterPro" id="IPR005467">
    <property type="entry name" value="His_kinase_dom"/>
</dbReference>
<dbReference type="SMART" id="SM00388">
    <property type="entry name" value="HisKA"/>
    <property type="match status" value="1"/>
</dbReference>
<reference evidence="6 7" key="1">
    <citation type="journal article" date="2013" name="Genome Announc.">
        <title>Complete Genome Sequence of Glaciecola psychrophila Strain 170T.</title>
        <authorList>
            <person name="Yin J."/>
            <person name="Chen J."/>
            <person name="Liu G."/>
            <person name="Yu Y."/>
            <person name="Song L."/>
            <person name="Wang X."/>
            <person name="Qu X."/>
        </authorList>
    </citation>
    <scope>NUCLEOTIDE SEQUENCE [LARGE SCALE GENOMIC DNA]</scope>
    <source>
        <strain evidence="6 7">170</strain>
    </source>
</reference>
<dbReference type="Gene3D" id="3.30.565.10">
    <property type="entry name" value="Histidine kinase-like ATPase, C-terminal domain"/>
    <property type="match status" value="1"/>
</dbReference>
<dbReference type="PRINTS" id="PR00344">
    <property type="entry name" value="BCTRLSENSOR"/>
</dbReference>
<name>M4RTW5_9ALTE</name>
<dbReference type="AlphaFoldDB" id="M4RTW5"/>
<dbReference type="CDD" id="cd00082">
    <property type="entry name" value="HisKA"/>
    <property type="match status" value="1"/>
</dbReference>
<dbReference type="InterPro" id="IPR036890">
    <property type="entry name" value="HATPase_C_sf"/>
</dbReference>
<dbReference type="eggNOG" id="COG4191">
    <property type="taxonomic scope" value="Bacteria"/>
</dbReference>
<evidence type="ECO:0000313" key="6">
    <source>
        <dbReference type="EMBL" id="AGH45679.1"/>
    </source>
</evidence>
<evidence type="ECO:0000256" key="3">
    <source>
        <dbReference type="ARBA" id="ARBA00022553"/>
    </source>
</evidence>
<evidence type="ECO:0000256" key="4">
    <source>
        <dbReference type="SAM" id="Coils"/>
    </source>
</evidence>
<evidence type="ECO:0000256" key="2">
    <source>
        <dbReference type="ARBA" id="ARBA00012438"/>
    </source>
</evidence>
<dbReference type="Gene3D" id="1.10.287.130">
    <property type="match status" value="1"/>
</dbReference>
<keyword evidence="6" id="KW-0418">Kinase</keyword>
<protein>
    <recommendedName>
        <fullName evidence="2">histidine kinase</fullName>
        <ecNumber evidence="2">2.7.13.3</ecNumber>
    </recommendedName>
</protein>
<dbReference type="EC" id="2.7.13.3" evidence="2"/>
<dbReference type="EMBL" id="CP003837">
    <property type="protein sequence ID" value="AGH45679.1"/>
    <property type="molecule type" value="Genomic_DNA"/>
</dbReference>
<sequence length="509" mass="56912">MKKYLEPQMGKLVLSEIKSAGELQKRIALLERKATREKKARNIAENQLERYSMEVYQTDQSLKKALAFATKKQLELEYLSKASMGDASELPLSEMISNMIELTCEYCAAEYGFYLVTKDGVEVEGTLDNAWSKELEWQSQSELQSLVNANLPLSEADVLESWSVSTLIDDDALYFGCILYMNFALSGGKIGWLAFLNKKGSVDEGIFPILATARDDFNSGIRRRLTDIYILERNVQLQESVNKLEMAKRQLIQSEKMASLGQLAAGVAHEINNPLAFIRSNMQVLKEYLIDYKSLHDDIKRELATHNNLDMSSFIALCEKVDLSYIHEDSVALLTSNIEGLNRVRDIVENLKSFSHAGDAKLIQISLNKCVDAALRIAGNVFKYEHQIDNQMINSSPLVLGNLGQLQQVFMNLFINAAYAMQGGGKLSIWHTEENHRVIIHVKDTGCGMNEETISKLFTPFFTTKPVGVGTGLGLSVSYVILEAHNVQVTVDSEIGLGTTFNLSFPVSF</sequence>
<keyword evidence="4" id="KW-0175">Coiled coil</keyword>
<keyword evidence="3" id="KW-0597">Phosphoprotein</keyword>
<dbReference type="Pfam" id="PF02518">
    <property type="entry name" value="HATPase_c"/>
    <property type="match status" value="1"/>
</dbReference>
<accession>M4RTW5</accession>
<evidence type="ECO:0000256" key="1">
    <source>
        <dbReference type="ARBA" id="ARBA00000085"/>
    </source>
</evidence>
<dbReference type="HOGENOM" id="CLU_000445_114_39_6"/>
<dbReference type="SUPFAM" id="SSF47384">
    <property type="entry name" value="Homodimeric domain of signal transducing histidine kinase"/>
    <property type="match status" value="1"/>
</dbReference>